<dbReference type="InterPro" id="IPR050547">
    <property type="entry name" value="DEAD_box_RNA_helicases"/>
</dbReference>
<proteinExistence type="inferred from homology"/>
<protein>
    <submittedName>
        <fullName evidence="13">CRISPR-associated endonuclease/helicase Cas3</fullName>
    </submittedName>
</protein>
<dbReference type="Gene3D" id="1.10.3210.30">
    <property type="match status" value="1"/>
</dbReference>
<keyword evidence="6" id="KW-0378">Hydrolase</keyword>
<dbReference type="NCBIfam" id="TIGR01587">
    <property type="entry name" value="cas3_core"/>
    <property type="match status" value="1"/>
</dbReference>
<evidence type="ECO:0000256" key="6">
    <source>
        <dbReference type="ARBA" id="ARBA00022801"/>
    </source>
</evidence>
<feature type="compositionally biased region" description="Polar residues" evidence="10">
    <location>
        <begin position="795"/>
        <end position="807"/>
    </location>
</feature>
<dbReference type="InterPro" id="IPR011545">
    <property type="entry name" value="DEAD/DEAH_box_helicase_dom"/>
</dbReference>
<dbReference type="GO" id="GO:0046872">
    <property type="term" value="F:metal ion binding"/>
    <property type="evidence" value="ECO:0007669"/>
    <property type="project" value="UniProtKB-KW"/>
</dbReference>
<evidence type="ECO:0000256" key="5">
    <source>
        <dbReference type="ARBA" id="ARBA00022741"/>
    </source>
</evidence>
<feature type="region of interest" description="Disordered" evidence="10">
    <location>
        <begin position="785"/>
        <end position="807"/>
    </location>
</feature>
<dbReference type="GO" id="GO:0016787">
    <property type="term" value="F:hydrolase activity"/>
    <property type="evidence" value="ECO:0007669"/>
    <property type="project" value="UniProtKB-KW"/>
</dbReference>
<dbReference type="SUPFAM" id="SSF52540">
    <property type="entry name" value="P-loop containing nucleoside triphosphate hydrolases"/>
    <property type="match status" value="1"/>
</dbReference>
<name>A0A3E0GXQ8_9PSEU</name>
<evidence type="ECO:0000313" key="14">
    <source>
        <dbReference type="Proteomes" id="UP000256269"/>
    </source>
</evidence>
<keyword evidence="14" id="KW-1185">Reference proteome</keyword>
<keyword evidence="5" id="KW-0547">Nucleotide-binding</keyword>
<evidence type="ECO:0000259" key="12">
    <source>
        <dbReference type="PROSITE" id="PS51643"/>
    </source>
</evidence>
<dbReference type="InterPro" id="IPR038257">
    <property type="entry name" value="CRISPR-assoc_Cas3_HD_sf"/>
</dbReference>
<dbReference type="Pfam" id="PF18019">
    <property type="entry name" value="Cas3_HD"/>
    <property type="match status" value="1"/>
</dbReference>
<dbReference type="InterPro" id="IPR001650">
    <property type="entry name" value="Helicase_C-like"/>
</dbReference>
<evidence type="ECO:0000256" key="3">
    <source>
        <dbReference type="ARBA" id="ARBA00022722"/>
    </source>
</evidence>
<evidence type="ECO:0000256" key="9">
    <source>
        <dbReference type="ARBA" id="ARBA00023118"/>
    </source>
</evidence>
<dbReference type="AlphaFoldDB" id="A0A3E0GXQ8"/>
<organism evidence="13 14">
    <name type="scientific">Kutzneria buriramensis</name>
    <dbReference type="NCBI Taxonomy" id="1045776"/>
    <lineage>
        <taxon>Bacteria</taxon>
        <taxon>Bacillati</taxon>
        <taxon>Actinomycetota</taxon>
        <taxon>Actinomycetes</taxon>
        <taxon>Pseudonocardiales</taxon>
        <taxon>Pseudonocardiaceae</taxon>
        <taxon>Kutzneria</taxon>
    </lineage>
</organism>
<dbReference type="PANTHER" id="PTHR47963">
    <property type="entry name" value="DEAD-BOX ATP-DEPENDENT RNA HELICASE 47, MITOCHONDRIAL"/>
    <property type="match status" value="1"/>
</dbReference>
<feature type="domain" description="Helicase ATP-binding" evidence="11">
    <location>
        <begin position="296"/>
        <end position="493"/>
    </location>
</feature>
<comment type="caution">
    <text evidence="13">The sequence shown here is derived from an EMBL/GenBank/DDBJ whole genome shotgun (WGS) entry which is preliminary data.</text>
</comment>
<dbReference type="InterPro" id="IPR027417">
    <property type="entry name" value="P-loop_NTPase"/>
</dbReference>
<dbReference type="SMART" id="SM00490">
    <property type="entry name" value="HELICc"/>
    <property type="match status" value="1"/>
</dbReference>
<dbReference type="InterPro" id="IPR006474">
    <property type="entry name" value="Helicase_Cas3_CRISPR-ass_core"/>
</dbReference>
<dbReference type="NCBIfam" id="TIGR01596">
    <property type="entry name" value="cas3_HD"/>
    <property type="match status" value="1"/>
</dbReference>
<accession>A0A3E0GXQ8</accession>
<sequence length="807" mass="87321">MERERFRADYDPPALGAAWGKASTGAIPHPLACHVLDTAAVAKLVFPVLLGPTMRTELLDGFAVLPDPLGWIALLCGLHDLGKFSPAFQALRASLAKELLGTSAVDDVDWLDAVRVRTRTDTPHGVITELHMQQLLLSWGAERLTAARISAAVGGHHGYFAESKRVQQARGTINDHGGAKWASWRQTMVEALAHLVALPLPSAAQWQQVRLSHQAAVSLAALTSVSDWIASDNTNFPYAGAGVDLSQYTKTRAAAARAAMDRLGWQPWSPPADTSFTALFGPELPRPVQLVVQQWSTSLTEPALLIVEAPTGEGKTKAALQFAASMVRQRGLAGMFVALPTRATSNQILDVVTRLLDGLGDSTTVGLVHSSANDYLAARAAEQRETAAPGDVSVDDPADGDVKAREWFTRKKNLLIGLGVGTVDQPMKAVIRSGHVFVRLAGLSNKVVVIDEMHAYDTYMSTLLDRLLMWLGRMGVPVVVLSATLPSRRRTELVAAWQAGAQGCGCTERDAVGSAAAYPRATLALPSRPAQQVPVAACALNSGRRVQLSRVDDSDVVRWVLNRVRDGGCVAVIHNLVSRVASTCAALRSEIARLPTDEQPELIAITGRMSTKERHCVETELHGRFGPEGVRPHRAIVVGTQVLEQSLDLDFDAMVSDLAPIDALIQRVGRVHRHSRTGRGTLTLAITGVADTSDGPVFPPYLSTVYQPWVLLRTWAVLRDRQVLVCPDDVQGLVDDVYGPDEAVSCPAGWQDAWDRAATRMDAALAHERHRAGMMFIPMPASMQHPRELTVRPRNPSQTRLSSGRSR</sequence>
<dbReference type="CDD" id="cd17930">
    <property type="entry name" value="DEXHc_cas3"/>
    <property type="match status" value="1"/>
</dbReference>
<evidence type="ECO:0000256" key="4">
    <source>
        <dbReference type="ARBA" id="ARBA00022723"/>
    </source>
</evidence>
<dbReference type="InterPro" id="IPR014001">
    <property type="entry name" value="Helicase_ATP-bd"/>
</dbReference>
<comment type="similarity">
    <text evidence="2">In the central section; belongs to the CRISPR-associated helicase Cas3 family.</text>
</comment>
<reference evidence="13 14" key="1">
    <citation type="submission" date="2018-08" db="EMBL/GenBank/DDBJ databases">
        <title>Genomic Encyclopedia of Archaeal and Bacterial Type Strains, Phase II (KMG-II): from individual species to whole genera.</title>
        <authorList>
            <person name="Goeker M."/>
        </authorList>
    </citation>
    <scope>NUCLEOTIDE SEQUENCE [LARGE SCALE GENOMIC DNA]</scope>
    <source>
        <strain evidence="13 14">DSM 45791</strain>
    </source>
</reference>
<evidence type="ECO:0000259" key="11">
    <source>
        <dbReference type="PROSITE" id="PS51192"/>
    </source>
</evidence>
<comment type="similarity">
    <text evidence="1">In the N-terminal section; belongs to the CRISPR-associated nuclease Cas3-HD family.</text>
</comment>
<evidence type="ECO:0000313" key="13">
    <source>
        <dbReference type="EMBL" id="REH30692.1"/>
    </source>
</evidence>
<keyword evidence="3" id="KW-0540">Nuclease</keyword>
<dbReference type="InterPro" id="IPR006483">
    <property type="entry name" value="CRISPR-assoc_Cas3_HD"/>
</dbReference>
<dbReference type="PROSITE" id="PS51192">
    <property type="entry name" value="HELICASE_ATP_BIND_1"/>
    <property type="match status" value="1"/>
</dbReference>
<feature type="domain" description="HD Cas3-type" evidence="12">
    <location>
        <begin position="24"/>
        <end position="229"/>
    </location>
</feature>
<dbReference type="PANTHER" id="PTHR47963:SF9">
    <property type="entry name" value="CRISPR-ASSOCIATED ENDONUCLEASE_HELICASE CAS3"/>
    <property type="match status" value="1"/>
</dbReference>
<keyword evidence="7 13" id="KW-0347">Helicase</keyword>
<dbReference type="EMBL" id="QUNO01000023">
    <property type="protein sequence ID" value="REH30692.1"/>
    <property type="molecule type" value="Genomic_DNA"/>
</dbReference>
<dbReference type="GO" id="GO:0051607">
    <property type="term" value="P:defense response to virus"/>
    <property type="evidence" value="ECO:0007669"/>
    <property type="project" value="UniProtKB-KW"/>
</dbReference>
<keyword evidence="4" id="KW-0479">Metal-binding</keyword>
<gene>
    <name evidence="13" type="ORF">BCF44_12350</name>
</gene>
<evidence type="ECO:0000256" key="7">
    <source>
        <dbReference type="ARBA" id="ARBA00022806"/>
    </source>
</evidence>
<evidence type="ECO:0000256" key="2">
    <source>
        <dbReference type="ARBA" id="ARBA00009046"/>
    </source>
</evidence>
<dbReference type="Proteomes" id="UP000256269">
    <property type="component" value="Unassembled WGS sequence"/>
</dbReference>
<dbReference type="GO" id="GO:0004519">
    <property type="term" value="F:endonuclease activity"/>
    <property type="evidence" value="ECO:0007669"/>
    <property type="project" value="UniProtKB-KW"/>
</dbReference>
<keyword evidence="13" id="KW-0255">Endonuclease</keyword>
<evidence type="ECO:0000256" key="10">
    <source>
        <dbReference type="SAM" id="MobiDB-lite"/>
    </source>
</evidence>
<dbReference type="RefSeq" id="WP_281283240.1">
    <property type="nucleotide sequence ID" value="NZ_CP144375.1"/>
</dbReference>
<keyword evidence="9" id="KW-0051">Antiviral defense</keyword>
<dbReference type="Pfam" id="PF00270">
    <property type="entry name" value="DEAD"/>
    <property type="match status" value="1"/>
</dbReference>
<evidence type="ECO:0000256" key="8">
    <source>
        <dbReference type="ARBA" id="ARBA00022840"/>
    </source>
</evidence>
<dbReference type="PROSITE" id="PS51643">
    <property type="entry name" value="HD_CAS3"/>
    <property type="match status" value="1"/>
</dbReference>
<keyword evidence="8" id="KW-0067">ATP-binding</keyword>
<dbReference type="GO" id="GO:0003724">
    <property type="term" value="F:RNA helicase activity"/>
    <property type="evidence" value="ECO:0007669"/>
    <property type="project" value="TreeGrafter"/>
</dbReference>
<dbReference type="CDD" id="cd09641">
    <property type="entry name" value="Cas3''_I"/>
    <property type="match status" value="1"/>
</dbReference>
<dbReference type="InterPro" id="IPR054712">
    <property type="entry name" value="Cas3-like_dom"/>
</dbReference>
<dbReference type="Gene3D" id="3.40.50.300">
    <property type="entry name" value="P-loop containing nucleotide triphosphate hydrolases"/>
    <property type="match status" value="2"/>
</dbReference>
<evidence type="ECO:0000256" key="1">
    <source>
        <dbReference type="ARBA" id="ARBA00006847"/>
    </source>
</evidence>
<dbReference type="GO" id="GO:0003723">
    <property type="term" value="F:RNA binding"/>
    <property type="evidence" value="ECO:0007669"/>
    <property type="project" value="TreeGrafter"/>
</dbReference>
<dbReference type="GO" id="GO:0005524">
    <property type="term" value="F:ATP binding"/>
    <property type="evidence" value="ECO:0007669"/>
    <property type="project" value="UniProtKB-KW"/>
</dbReference>
<dbReference type="Pfam" id="PF22590">
    <property type="entry name" value="Cas3-like_C_2"/>
    <property type="match status" value="1"/>
</dbReference>